<dbReference type="RefSeq" id="WP_011313169.1">
    <property type="nucleotide sequence ID" value="NC_007404.1"/>
</dbReference>
<proteinExistence type="predicted"/>
<dbReference type="eggNOG" id="COG0607">
    <property type="taxonomic scope" value="Bacteria"/>
</dbReference>
<dbReference type="HOGENOM" id="CLU_089574_16_0_4"/>
<evidence type="ECO:0000313" key="3">
    <source>
        <dbReference type="Proteomes" id="UP000008291"/>
    </source>
</evidence>
<dbReference type="Gene3D" id="3.40.250.10">
    <property type="entry name" value="Rhodanese-like domain"/>
    <property type="match status" value="1"/>
</dbReference>
<dbReference type="InterPro" id="IPR001763">
    <property type="entry name" value="Rhodanese-like_dom"/>
</dbReference>
<evidence type="ECO:0000313" key="2">
    <source>
        <dbReference type="EMBL" id="AAZ98610.1"/>
    </source>
</evidence>
<dbReference type="EMBL" id="CP000116">
    <property type="protein sequence ID" value="AAZ98610.1"/>
    <property type="molecule type" value="Genomic_DNA"/>
</dbReference>
<reference evidence="2 3" key="1">
    <citation type="journal article" date="2006" name="J. Bacteriol.">
        <title>The genome sequence of the obligately chemolithoautotrophic, facultatively anaerobic bacterium Thiobacillus denitrificans.</title>
        <authorList>
            <person name="Beller H.R."/>
            <person name="Chain P.S."/>
            <person name="Letain T.E."/>
            <person name="Chakicherla A."/>
            <person name="Larimer F.W."/>
            <person name="Richardson P.M."/>
            <person name="Coleman M.A."/>
            <person name="Wood A.P."/>
            <person name="Kelly D.P."/>
        </authorList>
    </citation>
    <scope>NUCLEOTIDE SEQUENCE [LARGE SCALE GENOMIC DNA]</scope>
    <source>
        <strain evidence="2 3">ATCC 25259</strain>
    </source>
</reference>
<evidence type="ECO:0000259" key="1">
    <source>
        <dbReference type="PROSITE" id="PS50206"/>
    </source>
</evidence>
<keyword evidence="3" id="KW-1185">Reference proteome</keyword>
<dbReference type="AlphaFoldDB" id="Q3SFJ9"/>
<dbReference type="Pfam" id="PF00581">
    <property type="entry name" value="Rhodanese"/>
    <property type="match status" value="1"/>
</dbReference>
<dbReference type="InterPro" id="IPR036873">
    <property type="entry name" value="Rhodanese-like_dom_sf"/>
</dbReference>
<accession>Q3SFJ9</accession>
<dbReference type="SUPFAM" id="SSF52821">
    <property type="entry name" value="Rhodanese/Cell cycle control phosphatase"/>
    <property type="match status" value="1"/>
</dbReference>
<name>Q3SFJ9_THIDA</name>
<organism evidence="2 3">
    <name type="scientific">Thiobacillus denitrificans (strain ATCC 25259 / T1)</name>
    <dbReference type="NCBI Taxonomy" id="292415"/>
    <lineage>
        <taxon>Bacteria</taxon>
        <taxon>Pseudomonadati</taxon>
        <taxon>Pseudomonadota</taxon>
        <taxon>Betaproteobacteria</taxon>
        <taxon>Nitrosomonadales</taxon>
        <taxon>Thiobacillaceae</taxon>
        <taxon>Thiobacillus</taxon>
    </lineage>
</organism>
<dbReference type="KEGG" id="tbd:Tbd_2657"/>
<gene>
    <name evidence="2" type="ordered locus">Tbd_2657</name>
</gene>
<sequence>MEPKIIQPPKRCGCANPSEKCEELARTIRPGKVDPDAVLVFDVRREADYAASNETIPGALWKNPDKIDAWIGAVPRTLDVVIYCVRGGAVSNAVVDRLHAAGVKARYIEGGLEAYKAAGGKVARK</sequence>
<dbReference type="PROSITE" id="PS50206">
    <property type="entry name" value="RHODANESE_3"/>
    <property type="match status" value="1"/>
</dbReference>
<feature type="domain" description="Rhodanese" evidence="1">
    <location>
        <begin position="34"/>
        <end position="124"/>
    </location>
</feature>
<dbReference type="SMART" id="SM00450">
    <property type="entry name" value="RHOD"/>
    <property type="match status" value="1"/>
</dbReference>
<dbReference type="STRING" id="292415.Tbd_2657"/>
<protein>
    <submittedName>
        <fullName evidence="2">Rhodanese-like protein</fullName>
    </submittedName>
</protein>
<dbReference type="OrthoDB" id="9811849at2"/>
<dbReference type="Proteomes" id="UP000008291">
    <property type="component" value="Chromosome"/>
</dbReference>